<dbReference type="SUPFAM" id="SSF53474">
    <property type="entry name" value="alpha/beta-Hydrolases"/>
    <property type="match status" value="1"/>
</dbReference>
<dbReference type="GO" id="GO:0005737">
    <property type="term" value="C:cytoplasm"/>
    <property type="evidence" value="ECO:0007669"/>
    <property type="project" value="TreeGrafter"/>
</dbReference>
<gene>
    <name evidence="3" type="ORF">QBC40DRAFT_289465</name>
</gene>
<feature type="domain" description="Phospholipase/carboxylesterase/thioesterase" evidence="2">
    <location>
        <begin position="13"/>
        <end position="170"/>
    </location>
</feature>
<feature type="domain" description="Phospholipase/carboxylesterase/thioesterase" evidence="2">
    <location>
        <begin position="201"/>
        <end position="270"/>
    </location>
</feature>
<evidence type="ECO:0000313" key="4">
    <source>
        <dbReference type="Proteomes" id="UP001303160"/>
    </source>
</evidence>
<keyword evidence="3" id="KW-0378">Hydrolase</keyword>
<dbReference type="AlphaFoldDB" id="A0AAN6X7P2"/>
<reference evidence="3" key="2">
    <citation type="submission" date="2023-05" db="EMBL/GenBank/DDBJ databases">
        <authorList>
            <consortium name="Lawrence Berkeley National Laboratory"/>
            <person name="Steindorff A."/>
            <person name="Hensen N."/>
            <person name="Bonometti L."/>
            <person name="Westerberg I."/>
            <person name="Brannstrom I.O."/>
            <person name="Guillou S."/>
            <person name="Cros-Aarteil S."/>
            <person name="Calhoun S."/>
            <person name="Haridas S."/>
            <person name="Kuo A."/>
            <person name="Mondo S."/>
            <person name="Pangilinan J."/>
            <person name="Riley R."/>
            <person name="Labutti K."/>
            <person name="Andreopoulos B."/>
            <person name="Lipzen A."/>
            <person name="Chen C."/>
            <person name="Yanf M."/>
            <person name="Daum C."/>
            <person name="Ng V."/>
            <person name="Clum A."/>
            <person name="Ohm R."/>
            <person name="Martin F."/>
            <person name="Silar P."/>
            <person name="Natvig D."/>
            <person name="Lalanne C."/>
            <person name="Gautier V."/>
            <person name="Ament-Velasquez S.L."/>
            <person name="Kruys A."/>
            <person name="Hutchinson M.I."/>
            <person name="Powell A.J."/>
            <person name="Barry K."/>
            <person name="Miller A.N."/>
            <person name="Grigoriev I.V."/>
            <person name="Debuchy R."/>
            <person name="Gladieux P."/>
            <person name="Thoren M.H."/>
            <person name="Johannesson H."/>
        </authorList>
    </citation>
    <scope>NUCLEOTIDE SEQUENCE</scope>
    <source>
        <strain evidence="3">CBS 315.58</strain>
    </source>
</reference>
<comment type="caution">
    <text evidence="3">The sequence shown here is derived from an EMBL/GenBank/DDBJ whole genome shotgun (WGS) entry which is preliminary data.</text>
</comment>
<dbReference type="PANTHER" id="PTHR10655:SF63">
    <property type="entry name" value="PHOSPHOLIPASE_CARBOXYLESTERASE_THIOESTERASE DOMAIN-CONTAINING PROTEIN"/>
    <property type="match status" value="1"/>
</dbReference>
<dbReference type="Pfam" id="PF02230">
    <property type="entry name" value="Abhydrolase_2"/>
    <property type="match status" value="2"/>
</dbReference>
<protein>
    <submittedName>
        <fullName evidence="3">Alpha/Beta hydrolase protein</fullName>
    </submittedName>
</protein>
<dbReference type="InterPro" id="IPR029058">
    <property type="entry name" value="AB_hydrolase_fold"/>
</dbReference>
<dbReference type="EMBL" id="MU864022">
    <property type="protein sequence ID" value="KAK4195176.1"/>
    <property type="molecule type" value="Genomic_DNA"/>
</dbReference>
<dbReference type="Gene3D" id="3.40.50.1820">
    <property type="entry name" value="alpha/beta hydrolase"/>
    <property type="match status" value="1"/>
</dbReference>
<dbReference type="PANTHER" id="PTHR10655">
    <property type="entry name" value="LYSOPHOSPHOLIPASE-RELATED"/>
    <property type="match status" value="1"/>
</dbReference>
<sequence>MATTRTAFGLVHVIQPKAEHHTHTAIMLHGRGSDGPEFAEELSETTLPGQKDLMQRLPGWRWVFLSSQHLWSTAFEEELPAWFEAHSLTDTTLRQDLQIDGIRQSTSYIQSVINKELDLLGGRSDKLVLAGISQGGAIAMWTLLCQTRLDTRLGALVGTNTWLPFAKNIERVLGDRGSASRDDGSDSDAFVKSMTSAWTTVSAPSLLSTPIFLGHGTDDAMVDVQLGREARDVLSKVGFQVEWKEYSGAELEGHWIKVPEEVDDIVAFLEALDPRAP</sequence>
<keyword evidence="4" id="KW-1185">Reference proteome</keyword>
<proteinExistence type="inferred from homology"/>
<reference evidence="3" key="1">
    <citation type="journal article" date="2023" name="Mol. Phylogenet. Evol.">
        <title>Genome-scale phylogeny and comparative genomics of the fungal order Sordariales.</title>
        <authorList>
            <person name="Hensen N."/>
            <person name="Bonometti L."/>
            <person name="Westerberg I."/>
            <person name="Brannstrom I.O."/>
            <person name="Guillou S."/>
            <person name="Cros-Aarteil S."/>
            <person name="Calhoun S."/>
            <person name="Haridas S."/>
            <person name="Kuo A."/>
            <person name="Mondo S."/>
            <person name="Pangilinan J."/>
            <person name="Riley R."/>
            <person name="LaButti K."/>
            <person name="Andreopoulos B."/>
            <person name="Lipzen A."/>
            <person name="Chen C."/>
            <person name="Yan M."/>
            <person name="Daum C."/>
            <person name="Ng V."/>
            <person name="Clum A."/>
            <person name="Steindorff A."/>
            <person name="Ohm R.A."/>
            <person name="Martin F."/>
            <person name="Silar P."/>
            <person name="Natvig D.O."/>
            <person name="Lalanne C."/>
            <person name="Gautier V."/>
            <person name="Ament-Velasquez S.L."/>
            <person name="Kruys A."/>
            <person name="Hutchinson M.I."/>
            <person name="Powell A.J."/>
            <person name="Barry K."/>
            <person name="Miller A.N."/>
            <person name="Grigoriev I.V."/>
            <person name="Debuchy R."/>
            <person name="Gladieux P."/>
            <person name="Hiltunen Thoren M."/>
            <person name="Johannesson H."/>
        </authorList>
    </citation>
    <scope>NUCLEOTIDE SEQUENCE</scope>
    <source>
        <strain evidence="3">CBS 315.58</strain>
    </source>
</reference>
<evidence type="ECO:0000259" key="2">
    <source>
        <dbReference type="Pfam" id="PF02230"/>
    </source>
</evidence>
<comment type="similarity">
    <text evidence="1">Belongs to the AB hydrolase superfamily. AB hydrolase 2 family.</text>
</comment>
<dbReference type="InterPro" id="IPR003140">
    <property type="entry name" value="PLipase/COase/thioEstase"/>
</dbReference>
<dbReference type="InterPro" id="IPR050565">
    <property type="entry name" value="LYPA1-2/EST-like"/>
</dbReference>
<organism evidence="3 4">
    <name type="scientific">Triangularia verruculosa</name>
    <dbReference type="NCBI Taxonomy" id="2587418"/>
    <lineage>
        <taxon>Eukaryota</taxon>
        <taxon>Fungi</taxon>
        <taxon>Dikarya</taxon>
        <taxon>Ascomycota</taxon>
        <taxon>Pezizomycotina</taxon>
        <taxon>Sordariomycetes</taxon>
        <taxon>Sordariomycetidae</taxon>
        <taxon>Sordariales</taxon>
        <taxon>Podosporaceae</taxon>
        <taxon>Triangularia</taxon>
    </lineage>
</organism>
<dbReference type="Proteomes" id="UP001303160">
    <property type="component" value="Unassembled WGS sequence"/>
</dbReference>
<evidence type="ECO:0000313" key="3">
    <source>
        <dbReference type="EMBL" id="KAK4195176.1"/>
    </source>
</evidence>
<name>A0AAN6X7P2_9PEZI</name>
<evidence type="ECO:0000256" key="1">
    <source>
        <dbReference type="ARBA" id="ARBA00006499"/>
    </source>
</evidence>
<dbReference type="GO" id="GO:0052689">
    <property type="term" value="F:carboxylic ester hydrolase activity"/>
    <property type="evidence" value="ECO:0007669"/>
    <property type="project" value="TreeGrafter"/>
</dbReference>
<accession>A0AAN6X7P2</accession>
<dbReference type="GO" id="GO:0008474">
    <property type="term" value="F:palmitoyl-(protein) hydrolase activity"/>
    <property type="evidence" value="ECO:0007669"/>
    <property type="project" value="TreeGrafter"/>
</dbReference>